<feature type="domain" description="Spindle pole body-associated protein cut12" evidence="3">
    <location>
        <begin position="171"/>
        <end position="307"/>
    </location>
</feature>
<feature type="compositionally biased region" description="Basic and acidic residues" evidence="2">
    <location>
        <begin position="698"/>
        <end position="708"/>
    </location>
</feature>
<feature type="region of interest" description="Disordered" evidence="2">
    <location>
        <begin position="1"/>
        <end position="30"/>
    </location>
</feature>
<feature type="compositionally biased region" description="Polar residues" evidence="2">
    <location>
        <begin position="667"/>
        <end position="676"/>
    </location>
</feature>
<gene>
    <name evidence="4" type="ORF">ABVK25_007207</name>
</gene>
<organism evidence="4 5">
    <name type="scientific">Lepraria finkii</name>
    <dbReference type="NCBI Taxonomy" id="1340010"/>
    <lineage>
        <taxon>Eukaryota</taxon>
        <taxon>Fungi</taxon>
        <taxon>Dikarya</taxon>
        <taxon>Ascomycota</taxon>
        <taxon>Pezizomycotina</taxon>
        <taxon>Lecanoromycetes</taxon>
        <taxon>OSLEUM clade</taxon>
        <taxon>Lecanoromycetidae</taxon>
        <taxon>Lecanorales</taxon>
        <taxon>Lecanorineae</taxon>
        <taxon>Stereocaulaceae</taxon>
        <taxon>Lepraria</taxon>
    </lineage>
</organism>
<feature type="compositionally biased region" description="Basic and acidic residues" evidence="2">
    <location>
        <begin position="495"/>
        <end position="513"/>
    </location>
</feature>
<evidence type="ECO:0000256" key="2">
    <source>
        <dbReference type="SAM" id="MobiDB-lite"/>
    </source>
</evidence>
<keyword evidence="1" id="KW-0175">Coiled coil</keyword>
<dbReference type="InterPro" id="IPR021589">
    <property type="entry name" value="Cut12"/>
</dbReference>
<feature type="region of interest" description="Disordered" evidence="2">
    <location>
        <begin position="493"/>
        <end position="536"/>
    </location>
</feature>
<reference evidence="4 5" key="1">
    <citation type="submission" date="2024-09" db="EMBL/GenBank/DDBJ databases">
        <title>Rethinking Asexuality: The Enigmatic Case of Functional Sexual Genes in Lepraria (Stereocaulaceae).</title>
        <authorList>
            <person name="Doellman M."/>
            <person name="Sun Y."/>
            <person name="Barcenas-Pena A."/>
            <person name="Lumbsch H.T."/>
            <person name="Grewe F."/>
        </authorList>
    </citation>
    <scope>NUCLEOTIDE SEQUENCE [LARGE SCALE GENOMIC DNA]</scope>
    <source>
        <strain evidence="4 5">Grewe 0041</strain>
    </source>
</reference>
<feature type="region of interest" description="Disordered" evidence="2">
    <location>
        <begin position="616"/>
        <end position="650"/>
    </location>
</feature>
<feature type="compositionally biased region" description="Basic and acidic residues" evidence="2">
    <location>
        <begin position="182"/>
        <end position="199"/>
    </location>
</feature>
<feature type="compositionally biased region" description="Low complexity" evidence="2">
    <location>
        <begin position="623"/>
        <end position="636"/>
    </location>
</feature>
<dbReference type="Pfam" id="PF11500">
    <property type="entry name" value="Cut12"/>
    <property type="match status" value="1"/>
</dbReference>
<feature type="compositionally biased region" description="Basic and acidic residues" evidence="2">
    <location>
        <begin position="236"/>
        <end position="245"/>
    </location>
</feature>
<dbReference type="EMBL" id="JBHFEH010000026">
    <property type="protein sequence ID" value="KAL2052647.1"/>
    <property type="molecule type" value="Genomic_DNA"/>
</dbReference>
<feature type="region of interest" description="Disordered" evidence="2">
    <location>
        <begin position="667"/>
        <end position="708"/>
    </location>
</feature>
<feature type="compositionally biased region" description="Basic and acidic residues" evidence="2">
    <location>
        <begin position="349"/>
        <end position="369"/>
    </location>
</feature>
<feature type="compositionally biased region" description="Basic and acidic residues" evidence="2">
    <location>
        <begin position="396"/>
        <end position="409"/>
    </location>
</feature>
<feature type="compositionally biased region" description="Low complexity" evidence="2">
    <location>
        <begin position="682"/>
        <end position="693"/>
    </location>
</feature>
<evidence type="ECO:0000313" key="4">
    <source>
        <dbReference type="EMBL" id="KAL2052647.1"/>
    </source>
</evidence>
<evidence type="ECO:0000259" key="3">
    <source>
        <dbReference type="Pfam" id="PF11500"/>
    </source>
</evidence>
<evidence type="ECO:0000313" key="5">
    <source>
        <dbReference type="Proteomes" id="UP001590951"/>
    </source>
</evidence>
<evidence type="ECO:0000256" key="1">
    <source>
        <dbReference type="SAM" id="Coils"/>
    </source>
</evidence>
<comment type="caution">
    <text evidence="4">The sequence shown here is derived from an EMBL/GenBank/DDBJ whole genome shotgun (WGS) entry which is preliminary data.</text>
</comment>
<dbReference type="Proteomes" id="UP001590951">
    <property type="component" value="Unassembled WGS sequence"/>
</dbReference>
<feature type="region of interest" description="Disordered" evidence="2">
    <location>
        <begin position="396"/>
        <end position="416"/>
    </location>
</feature>
<protein>
    <recommendedName>
        <fullName evidence="3">Spindle pole body-associated protein cut12 domain-containing protein</fullName>
    </recommendedName>
</protein>
<proteinExistence type="predicted"/>
<feature type="region of interest" description="Disordered" evidence="2">
    <location>
        <begin position="338"/>
        <end position="381"/>
    </location>
</feature>
<name>A0ABR4B445_9LECA</name>
<accession>A0ABR4B445</accession>
<sequence>MLDWLTGSPRPGDAQYAQAEDGQSYTEELPETPAPLFVVRAFKTAIFGTPHPVERDHKRLAHALEKAEAITDQARSEQLGDTKAMDKDNTLTKAPVLRPKLDPFSSPAKGILLTPGTTAARRKTVSFSHLEESVPEKVAVPPVEDVDSQIDPALTPPKKESEAPSKEQPCQSKLTKTLIELSKQKSENKTDPGDSDTRATKSAKTPTHAFETDSIQETPDVTVDLDQPRSRSGQHWKTEYEQYHRRSSREIKQIIRYGQNVKSYAVKKDSEATSLAEKLEKELAKFARMEKKVTKLAAQLNAAQSQGPKGETEQQRLVGELAQQTAMAIRYKQKADQYKAAIQGQNPDQSRDSDKDSLHAETNEDERSHGLPGRPDPVDVSSNTFYLQAQLDDLRRTSKAAEDHAKQLQRENNALKRNLLRVKEEMTSYETRRQAREENLKKREEKHKAARKECEKRLAQLTTEHQKLLRASDRASIADDVVEIQALGVNSSARRLRENRKPPKATIDEDTAKDSQSATHVSKPYMSPRKRKPQNTAVDIWTLSSPNDVMGQDLFPETTQLPPSSVRHDIHRTLKEIDQNLGTEEQPDIKSNHSPINLKADSPLKALAMETRERMENNKSAISSPRSKMINSSSSSAKLQPSGPTDLACTKPLRATVGRSASLMSNIAGSRTSTMGSVRGSALPADRAAAAKARLAKRTAEKKRQASA</sequence>
<feature type="region of interest" description="Disordered" evidence="2">
    <location>
        <begin position="126"/>
        <end position="245"/>
    </location>
</feature>
<keyword evidence="5" id="KW-1185">Reference proteome</keyword>
<feature type="coiled-coil region" evidence="1">
    <location>
        <begin position="272"/>
        <end position="306"/>
    </location>
</feature>